<name>A0A2K1KIQ6_PHYPA</name>
<dbReference type="Gene3D" id="3.30.1330.30">
    <property type="match status" value="1"/>
</dbReference>
<dbReference type="PANTHER" id="PTHR43191">
    <property type="entry name" value="RRNA METHYLTRANSFERASE 3"/>
    <property type="match status" value="1"/>
</dbReference>
<dbReference type="GO" id="GO:0032259">
    <property type="term" value="P:methylation"/>
    <property type="evidence" value="ECO:0007669"/>
    <property type="project" value="UniProtKB-KW"/>
</dbReference>
<protein>
    <recommendedName>
        <fullName evidence="3">tRNA/rRNA methyltransferase SpoU type domain-containing protein</fullName>
    </recommendedName>
</protein>
<dbReference type="EMBL" id="ABEU02000005">
    <property type="protein sequence ID" value="PNR53643.1"/>
    <property type="molecule type" value="Genomic_DNA"/>
</dbReference>
<evidence type="ECO:0000313" key="4">
    <source>
        <dbReference type="EMBL" id="PNR53643.1"/>
    </source>
</evidence>
<accession>A0A2K1KIQ6</accession>
<reference evidence="5" key="3">
    <citation type="submission" date="2020-12" db="UniProtKB">
        <authorList>
            <consortium name="EnsemblPlants"/>
        </authorList>
    </citation>
    <scope>IDENTIFICATION</scope>
</reference>
<evidence type="ECO:0000256" key="2">
    <source>
        <dbReference type="ARBA" id="ARBA00022679"/>
    </source>
</evidence>
<dbReference type="STRING" id="3218.A0A2K1KIQ6"/>
<reference evidence="4 6" key="1">
    <citation type="journal article" date="2008" name="Science">
        <title>The Physcomitrella genome reveals evolutionary insights into the conquest of land by plants.</title>
        <authorList>
            <person name="Rensing S."/>
            <person name="Lang D."/>
            <person name="Zimmer A."/>
            <person name="Terry A."/>
            <person name="Salamov A."/>
            <person name="Shapiro H."/>
            <person name="Nishiyama T."/>
            <person name="Perroud P.-F."/>
            <person name="Lindquist E."/>
            <person name="Kamisugi Y."/>
            <person name="Tanahashi T."/>
            <person name="Sakakibara K."/>
            <person name="Fujita T."/>
            <person name="Oishi K."/>
            <person name="Shin-I T."/>
            <person name="Kuroki Y."/>
            <person name="Toyoda A."/>
            <person name="Suzuki Y."/>
            <person name="Hashimoto A."/>
            <person name="Yamaguchi K."/>
            <person name="Sugano A."/>
            <person name="Kohara Y."/>
            <person name="Fujiyama A."/>
            <person name="Anterola A."/>
            <person name="Aoki S."/>
            <person name="Ashton N."/>
            <person name="Barbazuk W.B."/>
            <person name="Barker E."/>
            <person name="Bennetzen J."/>
            <person name="Bezanilla M."/>
            <person name="Blankenship R."/>
            <person name="Cho S.H."/>
            <person name="Dutcher S."/>
            <person name="Estelle M."/>
            <person name="Fawcett J.A."/>
            <person name="Gundlach H."/>
            <person name="Hanada K."/>
            <person name="Heyl A."/>
            <person name="Hicks K.A."/>
            <person name="Hugh J."/>
            <person name="Lohr M."/>
            <person name="Mayer K."/>
            <person name="Melkozernov A."/>
            <person name="Murata T."/>
            <person name="Nelson D."/>
            <person name="Pils B."/>
            <person name="Prigge M."/>
            <person name="Reiss B."/>
            <person name="Renner T."/>
            <person name="Rombauts S."/>
            <person name="Rushton P."/>
            <person name="Sanderfoot A."/>
            <person name="Schween G."/>
            <person name="Shiu S.-H."/>
            <person name="Stueber K."/>
            <person name="Theodoulou F.L."/>
            <person name="Tu H."/>
            <person name="Van de Peer Y."/>
            <person name="Verrier P.J."/>
            <person name="Waters E."/>
            <person name="Wood A."/>
            <person name="Yang L."/>
            <person name="Cove D."/>
            <person name="Cuming A."/>
            <person name="Hasebe M."/>
            <person name="Lucas S."/>
            <person name="Mishler D.B."/>
            <person name="Reski R."/>
            <person name="Grigoriev I."/>
            <person name="Quatrano R.S."/>
            <person name="Boore J.L."/>
        </authorList>
    </citation>
    <scope>NUCLEOTIDE SEQUENCE [LARGE SCALE GENOMIC DNA]</scope>
    <source>
        <strain evidence="5 6">cv. Gransden 2004</strain>
    </source>
</reference>
<feature type="domain" description="tRNA/rRNA methyltransferase SpoU type" evidence="3">
    <location>
        <begin position="274"/>
        <end position="355"/>
    </location>
</feature>
<dbReference type="InterPro" id="IPR051259">
    <property type="entry name" value="rRNA_Methyltransferase"/>
</dbReference>
<dbReference type="Pfam" id="PF00588">
    <property type="entry name" value="SpoU_methylase"/>
    <property type="match status" value="1"/>
</dbReference>
<organism evidence="4">
    <name type="scientific">Physcomitrium patens</name>
    <name type="common">Spreading-leaved earth moss</name>
    <name type="synonym">Physcomitrella patens</name>
    <dbReference type="NCBI Taxonomy" id="3218"/>
    <lineage>
        <taxon>Eukaryota</taxon>
        <taxon>Viridiplantae</taxon>
        <taxon>Streptophyta</taxon>
        <taxon>Embryophyta</taxon>
        <taxon>Bryophyta</taxon>
        <taxon>Bryophytina</taxon>
        <taxon>Bryopsida</taxon>
        <taxon>Funariidae</taxon>
        <taxon>Funariales</taxon>
        <taxon>Funariaceae</taxon>
        <taxon>Physcomitrium</taxon>
    </lineage>
</organism>
<gene>
    <name evidence="5" type="primary">LOC112282610</name>
    <name evidence="4" type="ORF">PHYPA_007318</name>
</gene>
<reference evidence="4 6" key="2">
    <citation type="journal article" date="2018" name="Plant J.">
        <title>The Physcomitrella patens chromosome-scale assembly reveals moss genome structure and evolution.</title>
        <authorList>
            <person name="Lang D."/>
            <person name="Ullrich K.K."/>
            <person name="Murat F."/>
            <person name="Fuchs J."/>
            <person name="Jenkins J."/>
            <person name="Haas F.B."/>
            <person name="Piednoel M."/>
            <person name="Gundlach H."/>
            <person name="Van Bel M."/>
            <person name="Meyberg R."/>
            <person name="Vives C."/>
            <person name="Morata J."/>
            <person name="Symeonidi A."/>
            <person name="Hiss M."/>
            <person name="Muchero W."/>
            <person name="Kamisugi Y."/>
            <person name="Saleh O."/>
            <person name="Blanc G."/>
            <person name="Decker E.L."/>
            <person name="van Gessel N."/>
            <person name="Grimwood J."/>
            <person name="Hayes R.D."/>
            <person name="Graham S.W."/>
            <person name="Gunter L.E."/>
            <person name="McDaniel S.F."/>
            <person name="Hoernstein S.N.W."/>
            <person name="Larsson A."/>
            <person name="Li F.W."/>
            <person name="Perroud P.F."/>
            <person name="Phillips J."/>
            <person name="Ranjan P."/>
            <person name="Rokshar D.S."/>
            <person name="Rothfels C.J."/>
            <person name="Schneider L."/>
            <person name="Shu S."/>
            <person name="Stevenson D.W."/>
            <person name="Thummler F."/>
            <person name="Tillich M."/>
            <person name="Villarreal Aguilar J.C."/>
            <person name="Widiez T."/>
            <person name="Wong G.K."/>
            <person name="Wymore A."/>
            <person name="Zhang Y."/>
            <person name="Zimmer A.D."/>
            <person name="Quatrano R.S."/>
            <person name="Mayer K.F.X."/>
            <person name="Goodstein D."/>
            <person name="Casacuberta J.M."/>
            <person name="Vandepoele K."/>
            <person name="Reski R."/>
            <person name="Cuming A.C."/>
            <person name="Tuskan G.A."/>
            <person name="Maumus F."/>
            <person name="Salse J."/>
            <person name="Schmutz J."/>
            <person name="Rensing S.A."/>
        </authorList>
    </citation>
    <scope>NUCLEOTIDE SEQUENCE [LARGE SCALE GENOMIC DNA]</scope>
    <source>
        <strain evidence="5 6">cv. Gransden 2004</strain>
    </source>
</reference>
<dbReference type="Gene3D" id="3.40.1280.10">
    <property type="match status" value="1"/>
</dbReference>
<dbReference type="RefSeq" id="XP_024376196.1">
    <property type="nucleotide sequence ID" value="XM_024520428.2"/>
</dbReference>
<dbReference type="CDD" id="cd18095">
    <property type="entry name" value="SpoU-like_rRNA-MTase"/>
    <property type="match status" value="1"/>
</dbReference>
<dbReference type="EnsemblPlants" id="Pp3c5_6210V3.1">
    <property type="protein sequence ID" value="Pp3c5_6210V3.1"/>
    <property type="gene ID" value="Pp3c5_6210"/>
</dbReference>
<dbReference type="GO" id="GO:0003723">
    <property type="term" value="F:RNA binding"/>
    <property type="evidence" value="ECO:0007669"/>
    <property type="project" value="InterPro"/>
</dbReference>
<keyword evidence="6" id="KW-1185">Reference proteome</keyword>
<evidence type="ECO:0000256" key="1">
    <source>
        <dbReference type="ARBA" id="ARBA00022603"/>
    </source>
</evidence>
<dbReference type="InterPro" id="IPR029064">
    <property type="entry name" value="Ribosomal_eL30-like_sf"/>
</dbReference>
<keyword evidence="2" id="KW-0808">Transferase</keyword>
<dbReference type="SUPFAM" id="SSF75217">
    <property type="entry name" value="alpha/beta knot"/>
    <property type="match status" value="1"/>
</dbReference>
<proteinExistence type="predicted"/>
<dbReference type="Gramene" id="Pp3c5_6210V3.1">
    <property type="protein sequence ID" value="Pp3c5_6210V3.1"/>
    <property type="gene ID" value="Pp3c5_6210"/>
</dbReference>
<dbReference type="SUPFAM" id="SSF55315">
    <property type="entry name" value="L30e-like"/>
    <property type="match status" value="1"/>
</dbReference>
<keyword evidence="1" id="KW-0489">Methyltransferase</keyword>
<evidence type="ECO:0000259" key="3">
    <source>
        <dbReference type="Pfam" id="PF00588"/>
    </source>
</evidence>
<dbReference type="AlphaFoldDB" id="A0A2K1KIQ6"/>
<dbReference type="GO" id="GO:0008173">
    <property type="term" value="F:RNA methyltransferase activity"/>
    <property type="evidence" value="ECO:0007669"/>
    <property type="project" value="InterPro"/>
</dbReference>
<dbReference type="GeneID" id="112282610"/>
<dbReference type="InterPro" id="IPR029028">
    <property type="entry name" value="Alpha/beta_knot_MTases"/>
</dbReference>
<dbReference type="Proteomes" id="UP000006727">
    <property type="component" value="Chromosome 5"/>
</dbReference>
<evidence type="ECO:0000313" key="6">
    <source>
        <dbReference type="Proteomes" id="UP000006727"/>
    </source>
</evidence>
<dbReference type="PANTHER" id="PTHR43191:SF2">
    <property type="entry name" value="RRNA METHYLTRANSFERASE 3, MITOCHONDRIAL"/>
    <property type="match status" value="1"/>
</dbReference>
<dbReference type="GO" id="GO:0006396">
    <property type="term" value="P:RNA processing"/>
    <property type="evidence" value="ECO:0007669"/>
    <property type="project" value="InterPro"/>
</dbReference>
<dbReference type="InterPro" id="IPR029026">
    <property type="entry name" value="tRNA_m1G_MTases_N"/>
</dbReference>
<evidence type="ECO:0000313" key="5">
    <source>
        <dbReference type="EnsemblPlants" id="Pp3c5_6210V3.1"/>
    </source>
</evidence>
<dbReference type="InterPro" id="IPR001537">
    <property type="entry name" value="SpoU_MeTrfase"/>
</dbReference>
<sequence length="449" mass="48886">MEGALWSLDRGGAAVVGSAVDVGFSNLTLQGWKKGSACTRDMRAFVAQGRRGVVEQGQKRSRIARAEASGYDKMGHLGSGGVGFKDAYRRRDSSDGCKSDEREEGRMRQFHCSRNGELGRKGRSEIFRESSDSSKNAVELAGHVDTITSVGNPFVKHLVKLREKASYRNSAGCVVVVGSVPLREICELLTRGSPTSLKPIKILLILEDTNPRSDLSSWAERIVHVSEPVLRKVAGVDSTQGLQGVGVLALPASFCNLEGTGDTAMNWLSSPRRVLVLDGIQDPGNLGTLLRTAAAFAWDGVFMLPGGCDPFNEKALRASRGASFRLPIATGRWSELQSFASMHKMKLYAADPDQKGTWPSFDHKSEHENYISNDGDAITVASASSTFRHSCKRWSWDHSKLCTLLSLSSLLLKMLKFCKAATPLVLKRFSTTPESLQKSKVGEVVFSQS</sequence>